<comment type="caution">
    <text evidence="1">The sequence shown here is derived from an EMBL/GenBank/DDBJ whole genome shotgun (WGS) entry which is preliminary data.</text>
</comment>
<keyword evidence="2" id="KW-1185">Reference proteome</keyword>
<evidence type="ECO:0000313" key="1">
    <source>
        <dbReference type="EMBL" id="RED64060.1"/>
    </source>
</evidence>
<dbReference type="Proteomes" id="UP000256869">
    <property type="component" value="Unassembled WGS sequence"/>
</dbReference>
<accession>A0A3D9IQJ4</accession>
<dbReference type="Gene3D" id="3.30.470.20">
    <property type="entry name" value="ATP-grasp fold, B domain"/>
    <property type="match status" value="1"/>
</dbReference>
<dbReference type="SUPFAM" id="SSF56059">
    <property type="entry name" value="Glutathione synthetase ATP-binding domain-like"/>
    <property type="match status" value="1"/>
</dbReference>
<sequence length="246" mass="28058">MPQYVGSKWRKTVALLRSPTLRKIVPKTVKLSDSSLREMLRHHGMVYVKPDVGMHGNGVMRVEIARGLYRLRMGTQDRSYSSFGEMYQVIRKLTSGRKHLIQRGVHLLRYGGRRFDLRVMAQLNPRKSWETTGMIGRVAAARKIVTNYHGGGKLVPVEKLLGSQLGHTLVRGKIRQLRKIGVMAGQAMRRKFPGVCEVGVDVGMDASLTPWILEVNTSPDPYIFRKLPDRSIFKKIRRYSKAYGKR</sequence>
<dbReference type="InterPro" id="IPR026838">
    <property type="entry name" value="YheC/D"/>
</dbReference>
<reference evidence="1 2" key="1">
    <citation type="submission" date="2018-07" db="EMBL/GenBank/DDBJ databases">
        <title>Genomic Encyclopedia of Type Strains, Phase III (KMG-III): the genomes of soil and plant-associated and newly described type strains.</title>
        <authorList>
            <person name="Whitman W."/>
        </authorList>
    </citation>
    <scope>NUCLEOTIDE SEQUENCE [LARGE SCALE GENOMIC DNA]</scope>
    <source>
        <strain evidence="1 2">CECT 8236</strain>
    </source>
</reference>
<gene>
    <name evidence="1" type="ORF">DFP95_103301</name>
</gene>
<evidence type="ECO:0000313" key="2">
    <source>
        <dbReference type="Proteomes" id="UP000256869"/>
    </source>
</evidence>
<dbReference type="Pfam" id="PF14398">
    <property type="entry name" value="ATPgrasp_YheCD"/>
    <property type="match status" value="1"/>
</dbReference>
<dbReference type="OrthoDB" id="7869153at2"/>
<organism evidence="1 2">
    <name type="scientific">Cohnella lupini</name>
    <dbReference type="NCBI Taxonomy" id="1294267"/>
    <lineage>
        <taxon>Bacteria</taxon>
        <taxon>Bacillati</taxon>
        <taxon>Bacillota</taxon>
        <taxon>Bacilli</taxon>
        <taxon>Bacillales</taxon>
        <taxon>Paenibacillaceae</taxon>
        <taxon>Cohnella</taxon>
    </lineage>
</organism>
<dbReference type="AlphaFoldDB" id="A0A3D9IQJ4"/>
<protein>
    <submittedName>
        <fullName evidence="1">YheC/D-like protein</fullName>
    </submittedName>
</protein>
<proteinExistence type="predicted"/>
<dbReference type="RefSeq" id="WP_115992154.1">
    <property type="nucleotide sequence ID" value="NZ_QRDY01000003.1"/>
</dbReference>
<name>A0A3D9IQJ4_9BACL</name>
<dbReference type="EMBL" id="QRDY01000003">
    <property type="protein sequence ID" value="RED64060.1"/>
    <property type="molecule type" value="Genomic_DNA"/>
</dbReference>